<evidence type="ECO:0000313" key="3">
    <source>
        <dbReference type="Proteomes" id="UP000017559"/>
    </source>
</evidence>
<protein>
    <submittedName>
        <fullName evidence="2">Uncharacterized protein</fullName>
    </submittedName>
</protein>
<gene>
    <name evidence="2" type="ORF">Moror_6663</name>
</gene>
<reference evidence="2 3" key="1">
    <citation type="journal article" date="2014" name="BMC Genomics">
        <title>Genome and secretome analysis of the hemibiotrophic fungal pathogen, Moniliophthora roreri, which causes frosty pod rot disease of cacao: mechanisms of the biotrophic and necrotrophic phases.</title>
        <authorList>
            <person name="Meinhardt L.W."/>
            <person name="Costa G.G.L."/>
            <person name="Thomazella D.P.T."/>
            <person name="Teixeira P.J.P.L."/>
            <person name="Carazzolle M.F."/>
            <person name="Schuster S.C."/>
            <person name="Carlson J.E."/>
            <person name="Guiltinan M.J."/>
            <person name="Mieczkowski P."/>
            <person name="Farmer A."/>
            <person name="Ramaraj T."/>
            <person name="Crozier J."/>
            <person name="Davis R.E."/>
            <person name="Shao J."/>
            <person name="Melnick R.L."/>
            <person name="Pereira G.A.G."/>
            <person name="Bailey B.A."/>
        </authorList>
    </citation>
    <scope>NUCLEOTIDE SEQUENCE [LARGE SCALE GENOMIC DNA]</scope>
    <source>
        <strain evidence="2 3">MCA 2997</strain>
    </source>
</reference>
<feature type="compositionally biased region" description="Low complexity" evidence="1">
    <location>
        <begin position="44"/>
        <end position="55"/>
    </location>
</feature>
<proteinExistence type="predicted"/>
<dbReference type="HOGENOM" id="CLU_2159030_0_0_1"/>
<sequence>MQLISRHQLPQRWRPISCKDRIFWALPGRSQKNTPVAPPFRCQSPSESSESTTDPFSELAAAIIASPPPFPASTTSLTVPGHHLASRPSPFTLLIAINTLVAVRCRSLVRVKPSIPFL</sequence>
<name>V2XV91_MONRO</name>
<accession>V2XV91</accession>
<feature type="region of interest" description="Disordered" evidence="1">
    <location>
        <begin position="29"/>
        <end position="55"/>
    </location>
</feature>
<dbReference type="Proteomes" id="UP000017559">
    <property type="component" value="Unassembled WGS sequence"/>
</dbReference>
<evidence type="ECO:0000256" key="1">
    <source>
        <dbReference type="SAM" id="MobiDB-lite"/>
    </source>
</evidence>
<comment type="caution">
    <text evidence="2">The sequence shown here is derived from an EMBL/GenBank/DDBJ whole genome shotgun (WGS) entry which is preliminary data.</text>
</comment>
<keyword evidence="3" id="KW-1185">Reference proteome</keyword>
<dbReference type="EMBL" id="AWSO01000040">
    <property type="protein sequence ID" value="ESK96791.1"/>
    <property type="molecule type" value="Genomic_DNA"/>
</dbReference>
<dbReference type="KEGG" id="mrr:Moror_6663"/>
<organism evidence="2 3">
    <name type="scientific">Moniliophthora roreri (strain MCA 2997)</name>
    <name type="common">Cocoa frosty pod rot fungus</name>
    <name type="synonym">Crinipellis roreri</name>
    <dbReference type="NCBI Taxonomy" id="1381753"/>
    <lineage>
        <taxon>Eukaryota</taxon>
        <taxon>Fungi</taxon>
        <taxon>Dikarya</taxon>
        <taxon>Basidiomycota</taxon>
        <taxon>Agaricomycotina</taxon>
        <taxon>Agaricomycetes</taxon>
        <taxon>Agaricomycetidae</taxon>
        <taxon>Agaricales</taxon>
        <taxon>Marasmiineae</taxon>
        <taxon>Marasmiaceae</taxon>
        <taxon>Moniliophthora</taxon>
    </lineage>
</organism>
<evidence type="ECO:0000313" key="2">
    <source>
        <dbReference type="EMBL" id="ESK96791.1"/>
    </source>
</evidence>
<dbReference type="AlphaFoldDB" id="V2XV91"/>